<evidence type="ECO:0000313" key="3">
    <source>
        <dbReference type="EMBL" id="MDN5200532.1"/>
    </source>
</evidence>
<evidence type="ECO:0000256" key="2">
    <source>
        <dbReference type="ARBA" id="ARBA00022801"/>
    </source>
</evidence>
<accession>A0ABT8KIJ6</accession>
<evidence type="ECO:0000313" key="4">
    <source>
        <dbReference type="Proteomes" id="UP001172082"/>
    </source>
</evidence>
<dbReference type="InterPro" id="IPR008007">
    <property type="entry name" value="Peptidase_M42"/>
</dbReference>
<dbReference type="PANTHER" id="PTHR32481:SF0">
    <property type="entry name" value="AMINOPEPTIDASE YPDE-RELATED"/>
    <property type="match status" value="1"/>
</dbReference>
<gene>
    <name evidence="3" type="ORF">QQ008_04145</name>
</gene>
<dbReference type="RefSeq" id="WP_346750555.1">
    <property type="nucleotide sequence ID" value="NZ_JAUJEA010000001.1"/>
</dbReference>
<organism evidence="3 4">
    <name type="scientific">Splendidivirga corallicola</name>
    <dbReference type="NCBI Taxonomy" id="3051826"/>
    <lineage>
        <taxon>Bacteria</taxon>
        <taxon>Pseudomonadati</taxon>
        <taxon>Bacteroidota</taxon>
        <taxon>Cytophagia</taxon>
        <taxon>Cytophagales</taxon>
        <taxon>Splendidivirgaceae</taxon>
        <taxon>Splendidivirga</taxon>
    </lineage>
</organism>
<keyword evidence="4" id="KW-1185">Reference proteome</keyword>
<name>A0ABT8KIJ6_9BACT</name>
<dbReference type="SUPFAM" id="SSF53187">
    <property type="entry name" value="Zn-dependent exopeptidases"/>
    <property type="match status" value="1"/>
</dbReference>
<comment type="caution">
    <text evidence="3">The sequence shown here is derived from an EMBL/GenBank/DDBJ whole genome shotgun (WGS) entry which is preliminary data.</text>
</comment>
<dbReference type="EMBL" id="JAUJEA010000001">
    <property type="protein sequence ID" value="MDN5200532.1"/>
    <property type="molecule type" value="Genomic_DNA"/>
</dbReference>
<dbReference type="Pfam" id="PF05343">
    <property type="entry name" value="Peptidase_M42"/>
    <property type="match status" value="1"/>
</dbReference>
<dbReference type="GO" id="GO:0004177">
    <property type="term" value="F:aminopeptidase activity"/>
    <property type="evidence" value="ECO:0007669"/>
    <property type="project" value="UniProtKB-KW"/>
</dbReference>
<protein>
    <submittedName>
        <fullName evidence="3">Aminopeptidase</fullName>
    </submittedName>
</protein>
<dbReference type="Proteomes" id="UP001172082">
    <property type="component" value="Unassembled WGS sequence"/>
</dbReference>
<dbReference type="PANTHER" id="PTHR32481">
    <property type="entry name" value="AMINOPEPTIDASE"/>
    <property type="match status" value="1"/>
</dbReference>
<dbReference type="InterPro" id="IPR051464">
    <property type="entry name" value="Peptidase_M42_aminopept"/>
</dbReference>
<evidence type="ECO:0000256" key="1">
    <source>
        <dbReference type="ARBA" id="ARBA00022723"/>
    </source>
</evidence>
<proteinExistence type="predicted"/>
<keyword evidence="3" id="KW-0645">Protease</keyword>
<dbReference type="Gene3D" id="3.40.630.10">
    <property type="entry name" value="Zn peptidases"/>
    <property type="match status" value="2"/>
</dbReference>
<keyword evidence="3" id="KW-0031">Aminopeptidase</keyword>
<reference evidence="3" key="1">
    <citation type="submission" date="2023-06" db="EMBL/GenBank/DDBJ databases">
        <title>Genomic of Parafulvivirga corallium.</title>
        <authorList>
            <person name="Wang G."/>
        </authorList>
    </citation>
    <scope>NUCLEOTIDE SEQUENCE</scope>
    <source>
        <strain evidence="3">BMA10</strain>
    </source>
</reference>
<keyword evidence="2" id="KW-0378">Hydrolase</keyword>
<keyword evidence="1" id="KW-0479">Metal-binding</keyword>
<sequence>MELLKELCEIHAPSGNEVLLKNFLIDYVKTHSANWKVQPEIIHGNDLQDCLILKFGDPRTAVFAHMDSIGFTVRYENQLVPIGGPDVKSGYELIGEDVLGPIECKLEVNDENQLSYKFGRPIKVGTELIFKCNFRETKDYIQSCYLDNRLGIYNTLQLTETLEDGLIVFSCWEEHGGGSVPFLIKYIHENYKIRQALISDITWITDGVKHGEGVVISMRDRNIPRRAFIEKIISKAQSSQIPFQLEVEGSGSSDGREIQLSPYPIDWCFIGAPEDHVHSPNEKVHKQDINAMISLYKILMKEL</sequence>